<feature type="region of interest" description="Disordered" evidence="1">
    <location>
        <begin position="209"/>
        <end position="360"/>
    </location>
</feature>
<feature type="transmembrane region" description="Helical" evidence="2">
    <location>
        <begin position="12"/>
        <end position="35"/>
    </location>
</feature>
<evidence type="ECO:0000313" key="3">
    <source>
        <dbReference type="EMBL" id="SCG68649.1"/>
    </source>
</evidence>
<reference evidence="4" key="1">
    <citation type="submission" date="2016-06" db="EMBL/GenBank/DDBJ databases">
        <authorList>
            <person name="Varghese N."/>
            <person name="Submissions Spin"/>
        </authorList>
    </citation>
    <scope>NUCLEOTIDE SEQUENCE [LARGE SCALE GENOMIC DNA]</scope>
    <source>
        <strain evidence="4">DSM 43819</strain>
    </source>
</reference>
<sequence>MDLGEILSVVRTRWYILLPMMLLAVGLGVGTFVMVPTSYQSTTTVSLLNSPAATAAATQGENNDNPFLNFNGSLVATADFLGRSVQSNDAQAELLTMGVTEDFEVALAEGAQGPFLTFTVTGTDQAHVLASTATIARYAETKLTKIQADNGVKPQDMIRMTEIIPPQKPEPQLKDKLKMVIAAGGGTTALALLLTFVVESVARSRRRRQELETAATTPSAVVAGGSASVPGRPSPARPLQQPPNLVRNERAAPDRPAGVNVGVEQRGDPGGSEETIIINLRPGSAPERPAGANIGVEQRGDPGGSEETIILNLRPGSGPAPRPEGAARTIGAAPGAASTTYQSSERSHPRGQSVDRLNGS</sequence>
<evidence type="ECO:0000313" key="4">
    <source>
        <dbReference type="Proteomes" id="UP000198221"/>
    </source>
</evidence>
<gene>
    <name evidence="3" type="ORF">GA0070613_4488</name>
</gene>
<evidence type="ECO:0000256" key="1">
    <source>
        <dbReference type="SAM" id="MobiDB-lite"/>
    </source>
</evidence>
<dbReference type="Proteomes" id="UP000198221">
    <property type="component" value="Chromosome I"/>
</dbReference>
<evidence type="ECO:0000256" key="2">
    <source>
        <dbReference type="SAM" id="Phobius"/>
    </source>
</evidence>
<protein>
    <submittedName>
        <fullName evidence="3">Capsular polysaccharide biosynthesis protein</fullName>
    </submittedName>
</protein>
<keyword evidence="4" id="KW-1185">Reference proteome</keyword>
<name>A0A1C5JEM6_9ACTN</name>
<organism evidence="3 4">
    <name type="scientific">Micromonospora inositola</name>
    <dbReference type="NCBI Taxonomy" id="47865"/>
    <lineage>
        <taxon>Bacteria</taxon>
        <taxon>Bacillati</taxon>
        <taxon>Actinomycetota</taxon>
        <taxon>Actinomycetes</taxon>
        <taxon>Micromonosporales</taxon>
        <taxon>Micromonosporaceae</taxon>
        <taxon>Micromonospora</taxon>
    </lineage>
</organism>
<keyword evidence="2" id="KW-0812">Transmembrane</keyword>
<proteinExistence type="predicted"/>
<dbReference type="AlphaFoldDB" id="A0A1C5JEM6"/>
<accession>A0A1C5JEM6</accession>
<feature type="transmembrane region" description="Helical" evidence="2">
    <location>
        <begin position="179"/>
        <end position="198"/>
    </location>
</feature>
<keyword evidence="2" id="KW-0472">Membrane</keyword>
<feature type="compositionally biased region" description="Low complexity" evidence="1">
    <location>
        <begin position="326"/>
        <end position="337"/>
    </location>
</feature>
<dbReference type="EMBL" id="LT607754">
    <property type="protein sequence ID" value="SCG68649.1"/>
    <property type="molecule type" value="Genomic_DNA"/>
</dbReference>
<keyword evidence="2" id="KW-1133">Transmembrane helix</keyword>